<dbReference type="Proteomes" id="UP000198736">
    <property type="component" value="Unassembled WGS sequence"/>
</dbReference>
<organism evidence="1 2">
    <name type="scientific">Candidatus Nitrospira nitrificans</name>
    <dbReference type="NCBI Taxonomy" id="1742973"/>
    <lineage>
        <taxon>Bacteria</taxon>
        <taxon>Pseudomonadati</taxon>
        <taxon>Nitrospirota</taxon>
        <taxon>Nitrospiria</taxon>
        <taxon>Nitrospirales</taxon>
        <taxon>Nitrospiraceae</taxon>
        <taxon>Nitrospira</taxon>
    </lineage>
</organism>
<dbReference type="AlphaFoldDB" id="A0A0S4LPC0"/>
<accession>A0A0S4LPC0</accession>
<keyword evidence="2" id="KW-1185">Reference proteome</keyword>
<evidence type="ECO:0000313" key="1">
    <source>
        <dbReference type="EMBL" id="CUS39427.1"/>
    </source>
</evidence>
<proteinExistence type="predicted"/>
<gene>
    <name evidence="1" type="ORF">COMA2_70146</name>
</gene>
<dbReference type="STRING" id="1742973.COMA2_70146"/>
<sequence>MKCVRCSGLMVVDHFLDMQESWMPMWMRGLRCVTCGNIEDPLIHYNRMIHEVRRTRRRVSRAAHPITAPAQAA</sequence>
<name>A0A0S4LPC0_9BACT</name>
<protein>
    <submittedName>
        <fullName evidence="1">Uncharacterized protein</fullName>
    </submittedName>
</protein>
<dbReference type="EMBL" id="CZPZ01000034">
    <property type="protein sequence ID" value="CUS39427.1"/>
    <property type="molecule type" value="Genomic_DNA"/>
</dbReference>
<evidence type="ECO:0000313" key="2">
    <source>
        <dbReference type="Proteomes" id="UP000198736"/>
    </source>
</evidence>
<reference evidence="2" key="1">
    <citation type="submission" date="2015-10" db="EMBL/GenBank/DDBJ databases">
        <authorList>
            <person name="Luecker S."/>
            <person name="Luecker S."/>
        </authorList>
    </citation>
    <scope>NUCLEOTIDE SEQUENCE [LARGE SCALE GENOMIC DNA]</scope>
</reference>